<accession>A0A821Q3T5</accession>
<keyword evidence="3" id="KW-1185">Reference proteome</keyword>
<dbReference type="Proteomes" id="UP000663880">
    <property type="component" value="Unassembled WGS sequence"/>
</dbReference>
<organism evidence="2 3">
    <name type="scientific">Pieris macdunnoughi</name>
    <dbReference type="NCBI Taxonomy" id="345717"/>
    <lineage>
        <taxon>Eukaryota</taxon>
        <taxon>Metazoa</taxon>
        <taxon>Ecdysozoa</taxon>
        <taxon>Arthropoda</taxon>
        <taxon>Hexapoda</taxon>
        <taxon>Insecta</taxon>
        <taxon>Pterygota</taxon>
        <taxon>Neoptera</taxon>
        <taxon>Endopterygota</taxon>
        <taxon>Lepidoptera</taxon>
        <taxon>Glossata</taxon>
        <taxon>Ditrysia</taxon>
        <taxon>Papilionoidea</taxon>
        <taxon>Pieridae</taxon>
        <taxon>Pierinae</taxon>
        <taxon>Pieris</taxon>
    </lineage>
</organism>
<proteinExistence type="predicted"/>
<dbReference type="AlphaFoldDB" id="A0A821Q3T5"/>
<name>A0A821Q3T5_9NEOP</name>
<feature type="region of interest" description="Disordered" evidence="1">
    <location>
        <begin position="47"/>
        <end position="74"/>
    </location>
</feature>
<reference evidence="2" key="1">
    <citation type="submission" date="2021-02" db="EMBL/GenBank/DDBJ databases">
        <authorList>
            <person name="Steward A R."/>
        </authorList>
    </citation>
    <scope>NUCLEOTIDE SEQUENCE</scope>
</reference>
<sequence length="109" mass="12418">MLMSILQVSMLFRHHMKAEYRRRCLSANGKNPLGIAMLEYPELSCPGQSYQQLDSWKSQSTDADQSPDISTTENERTTLKFHTKSSAIASIYPLSSLLFINIFKQKSTK</sequence>
<evidence type="ECO:0000256" key="1">
    <source>
        <dbReference type="SAM" id="MobiDB-lite"/>
    </source>
</evidence>
<comment type="caution">
    <text evidence="2">The sequence shown here is derived from an EMBL/GenBank/DDBJ whole genome shotgun (WGS) entry which is preliminary data.</text>
</comment>
<dbReference type="EMBL" id="CAJOBZ010000008">
    <property type="protein sequence ID" value="CAF4818158.1"/>
    <property type="molecule type" value="Genomic_DNA"/>
</dbReference>
<protein>
    <submittedName>
        <fullName evidence="2">Uncharacterized protein</fullName>
    </submittedName>
</protein>
<gene>
    <name evidence="2" type="ORF">PMACD_LOCUS4440</name>
</gene>
<feature type="compositionally biased region" description="Polar residues" evidence="1">
    <location>
        <begin position="47"/>
        <end position="72"/>
    </location>
</feature>
<evidence type="ECO:0000313" key="3">
    <source>
        <dbReference type="Proteomes" id="UP000663880"/>
    </source>
</evidence>
<evidence type="ECO:0000313" key="2">
    <source>
        <dbReference type="EMBL" id="CAF4818158.1"/>
    </source>
</evidence>